<dbReference type="AlphaFoldDB" id="A0A067LWU5"/>
<evidence type="ECO:0000256" key="1">
    <source>
        <dbReference type="SAM" id="MobiDB-lite"/>
    </source>
</evidence>
<dbReference type="Proteomes" id="UP000027195">
    <property type="component" value="Unassembled WGS sequence"/>
</dbReference>
<keyword evidence="3" id="KW-1185">Reference proteome</keyword>
<dbReference type="InParanoid" id="A0A067LWU5"/>
<organism evidence="2 3">
    <name type="scientific">Botryobasidium botryosum (strain FD-172 SS1)</name>
    <dbReference type="NCBI Taxonomy" id="930990"/>
    <lineage>
        <taxon>Eukaryota</taxon>
        <taxon>Fungi</taxon>
        <taxon>Dikarya</taxon>
        <taxon>Basidiomycota</taxon>
        <taxon>Agaricomycotina</taxon>
        <taxon>Agaricomycetes</taxon>
        <taxon>Cantharellales</taxon>
        <taxon>Botryobasidiaceae</taxon>
        <taxon>Botryobasidium</taxon>
    </lineage>
</organism>
<evidence type="ECO:0000313" key="2">
    <source>
        <dbReference type="EMBL" id="KDQ07679.1"/>
    </source>
</evidence>
<sequence length="212" mass="21892">MGTEGIARRRLAMETASQVVLSAVAGGGGGEGGVERADGERLAEGRDEEGGGGAERGGEGRVVGGQRDGRQRGDVRQVVDGVGARRAEGAGVGGGTGALVVGGGPGGGIGAESLHRRRCRRRRRREGEHDAARAVWILSSAWSGGWCSRVALEVGEWTLAETPLPFAAASTFNTRDYFTSSCVVTSSDHCLYLALVTTTSNWELLALAPSQG</sequence>
<feature type="region of interest" description="Disordered" evidence="1">
    <location>
        <begin position="24"/>
        <end position="72"/>
    </location>
</feature>
<name>A0A067LWU5_BOTB1</name>
<proteinExistence type="predicted"/>
<accession>A0A067LWU5</accession>
<dbReference type="EMBL" id="KL198102">
    <property type="protein sequence ID" value="KDQ07679.1"/>
    <property type="molecule type" value="Genomic_DNA"/>
</dbReference>
<evidence type="ECO:0000313" key="3">
    <source>
        <dbReference type="Proteomes" id="UP000027195"/>
    </source>
</evidence>
<feature type="compositionally biased region" description="Basic and acidic residues" evidence="1">
    <location>
        <begin position="33"/>
        <end position="49"/>
    </location>
</feature>
<reference evidence="3" key="1">
    <citation type="journal article" date="2014" name="Proc. Natl. Acad. Sci. U.S.A.">
        <title>Extensive sampling of basidiomycete genomes demonstrates inadequacy of the white-rot/brown-rot paradigm for wood decay fungi.</title>
        <authorList>
            <person name="Riley R."/>
            <person name="Salamov A.A."/>
            <person name="Brown D.W."/>
            <person name="Nagy L.G."/>
            <person name="Floudas D."/>
            <person name="Held B.W."/>
            <person name="Levasseur A."/>
            <person name="Lombard V."/>
            <person name="Morin E."/>
            <person name="Otillar R."/>
            <person name="Lindquist E.A."/>
            <person name="Sun H."/>
            <person name="LaButti K.M."/>
            <person name="Schmutz J."/>
            <person name="Jabbour D."/>
            <person name="Luo H."/>
            <person name="Baker S.E."/>
            <person name="Pisabarro A.G."/>
            <person name="Walton J.D."/>
            <person name="Blanchette R.A."/>
            <person name="Henrissat B."/>
            <person name="Martin F."/>
            <person name="Cullen D."/>
            <person name="Hibbett D.S."/>
            <person name="Grigoriev I.V."/>
        </authorList>
    </citation>
    <scope>NUCLEOTIDE SEQUENCE [LARGE SCALE GENOMIC DNA]</scope>
    <source>
        <strain evidence="3">FD-172 SS1</strain>
    </source>
</reference>
<dbReference type="HOGENOM" id="CLU_1299515_0_0_1"/>
<feature type="compositionally biased region" description="Gly residues" evidence="1">
    <location>
        <begin position="51"/>
        <end position="63"/>
    </location>
</feature>
<gene>
    <name evidence="2" type="ORF">BOTBODRAFT_594593</name>
</gene>
<protein>
    <submittedName>
        <fullName evidence="2">Uncharacterized protein</fullName>
    </submittedName>
</protein>